<reference evidence="2 3" key="1">
    <citation type="submission" date="2016-11" db="EMBL/GenBank/DDBJ databases">
        <authorList>
            <person name="Jaros S."/>
            <person name="Januszkiewicz K."/>
            <person name="Wedrychowicz H."/>
        </authorList>
    </citation>
    <scope>NUCLEOTIDE SEQUENCE [LARGE SCALE GENOMIC DNA]</scope>
    <source>
        <strain evidence="2 3">DSM 44666</strain>
    </source>
</reference>
<gene>
    <name evidence="2" type="ORF">SAMN05444392_10353</name>
</gene>
<proteinExistence type="predicted"/>
<feature type="transmembrane region" description="Helical" evidence="1">
    <location>
        <begin position="12"/>
        <end position="34"/>
    </location>
</feature>
<feature type="transmembrane region" description="Helical" evidence="1">
    <location>
        <begin position="68"/>
        <end position="86"/>
    </location>
</feature>
<feature type="transmembrane region" description="Helical" evidence="1">
    <location>
        <begin position="41"/>
        <end position="62"/>
    </location>
</feature>
<keyword evidence="1" id="KW-0812">Transmembrane</keyword>
<dbReference type="EMBL" id="FQVL01000003">
    <property type="protein sequence ID" value="SHE76657.1"/>
    <property type="molecule type" value="Genomic_DNA"/>
</dbReference>
<feature type="transmembrane region" description="Helical" evidence="1">
    <location>
        <begin position="172"/>
        <end position="190"/>
    </location>
</feature>
<sequence length="198" mass="23655">MVLSIIEHQWLFFIISEIIFWVTLIAFFVLRYVLHFRLGSFVALVMLVLNELWVACLALINYSYTGKLSTFSIVMIAILVYTFTWGRHDAKKLDIYIQRLVAKWRNEEVPQAVKEYDQKRLYGIAYAKKQFKSWLIHLLLFICIQLFFYFSSGLSEPGFLYKNESYNQINAVWMKIFIIDTIWSLSYFIFPKKPRKQV</sequence>
<feature type="transmembrane region" description="Helical" evidence="1">
    <location>
        <begin position="134"/>
        <end position="152"/>
    </location>
</feature>
<evidence type="ECO:0000256" key="1">
    <source>
        <dbReference type="SAM" id="Phobius"/>
    </source>
</evidence>
<keyword evidence="1" id="KW-1133">Transmembrane helix</keyword>
<keyword evidence="1" id="KW-0472">Membrane</keyword>
<evidence type="ECO:0008006" key="4">
    <source>
        <dbReference type="Google" id="ProtNLM"/>
    </source>
</evidence>
<accession>A0A1M4W627</accession>
<name>A0A1M4W627_9BACL</name>
<evidence type="ECO:0000313" key="3">
    <source>
        <dbReference type="Proteomes" id="UP000184476"/>
    </source>
</evidence>
<dbReference type="RefSeq" id="WP_084731234.1">
    <property type="nucleotide sequence ID" value="NZ_FQVL01000003.1"/>
</dbReference>
<evidence type="ECO:0000313" key="2">
    <source>
        <dbReference type="EMBL" id="SHE76657.1"/>
    </source>
</evidence>
<dbReference type="AlphaFoldDB" id="A0A1M4W627"/>
<keyword evidence="3" id="KW-1185">Reference proteome</keyword>
<dbReference type="OrthoDB" id="1683959at2"/>
<dbReference type="STRING" id="112248.SAMN05444392_10353"/>
<protein>
    <recommendedName>
        <fullName evidence="4">Integral membrane protein</fullName>
    </recommendedName>
</protein>
<organism evidence="2 3">
    <name type="scientific">Seinonella peptonophila</name>
    <dbReference type="NCBI Taxonomy" id="112248"/>
    <lineage>
        <taxon>Bacteria</taxon>
        <taxon>Bacillati</taxon>
        <taxon>Bacillota</taxon>
        <taxon>Bacilli</taxon>
        <taxon>Bacillales</taxon>
        <taxon>Thermoactinomycetaceae</taxon>
        <taxon>Seinonella</taxon>
    </lineage>
</organism>
<dbReference type="Proteomes" id="UP000184476">
    <property type="component" value="Unassembled WGS sequence"/>
</dbReference>